<reference evidence="13 14" key="1">
    <citation type="submission" date="2016-09" db="EMBL/GenBank/DDBJ databases">
        <title>Chromobacterium muskegensis sp. nov., an insecticidal bacterium isolated from Sphagnum bogs.</title>
        <authorList>
            <person name="Sparks M.E."/>
            <person name="Blackburn M.B."/>
            <person name="Gundersen-Rindal D.E."/>
            <person name="Mitchell A."/>
            <person name="Farrar R."/>
            <person name="Kuhar D."/>
        </authorList>
    </citation>
    <scope>NUCLEOTIDE SEQUENCE [LARGE SCALE GENOMIC DNA]</scope>
    <source>
        <strain evidence="13 14">37-2</strain>
    </source>
</reference>
<dbReference type="SMART" id="SM00987">
    <property type="entry name" value="UreE_C"/>
    <property type="match status" value="1"/>
</dbReference>
<protein>
    <recommendedName>
        <fullName evidence="4">Type-4 uracil-DNA glycosylase</fullName>
        <ecNumber evidence="3">3.2.2.27</ecNumber>
    </recommendedName>
</protein>
<dbReference type="Pfam" id="PF03167">
    <property type="entry name" value="UDG"/>
    <property type="match status" value="1"/>
</dbReference>
<evidence type="ECO:0000313" key="13">
    <source>
        <dbReference type="EMBL" id="OHX13180.1"/>
    </source>
</evidence>
<dbReference type="GO" id="GO:0004844">
    <property type="term" value="F:uracil DNA N-glycosylase activity"/>
    <property type="evidence" value="ECO:0007669"/>
    <property type="project" value="UniProtKB-EC"/>
</dbReference>
<dbReference type="SUPFAM" id="SSF52141">
    <property type="entry name" value="Uracil-DNA glycosylase-like"/>
    <property type="match status" value="1"/>
</dbReference>
<evidence type="ECO:0000256" key="7">
    <source>
        <dbReference type="ARBA" id="ARBA00022763"/>
    </source>
</evidence>
<comment type="catalytic activity">
    <reaction evidence="1">
        <text>Hydrolyzes single-stranded DNA or mismatched double-stranded DNA and polynucleotides, releasing free uracil.</text>
        <dbReference type="EC" id="3.2.2.27"/>
    </reaction>
</comment>
<dbReference type="EMBL" id="MKCS01000001">
    <property type="protein sequence ID" value="OHX13180.1"/>
    <property type="molecule type" value="Genomic_DNA"/>
</dbReference>
<dbReference type="AlphaFoldDB" id="A0A1S1X1B6"/>
<name>A0A1S1X1B6_9NEIS</name>
<keyword evidence="7" id="KW-0227">DNA damage</keyword>
<comment type="similarity">
    <text evidence="2">Belongs to the uracil-DNA glycosylase (UDG) superfamily. Type 4 (UDGa) family.</text>
</comment>
<evidence type="ECO:0000256" key="8">
    <source>
        <dbReference type="ARBA" id="ARBA00022801"/>
    </source>
</evidence>
<evidence type="ECO:0000256" key="4">
    <source>
        <dbReference type="ARBA" id="ARBA00019403"/>
    </source>
</evidence>
<evidence type="ECO:0000256" key="2">
    <source>
        <dbReference type="ARBA" id="ARBA00006521"/>
    </source>
</evidence>
<dbReference type="PANTHER" id="PTHR33693">
    <property type="entry name" value="TYPE-5 URACIL-DNA GLYCOSYLASE"/>
    <property type="match status" value="1"/>
</dbReference>
<dbReference type="Proteomes" id="UP000180088">
    <property type="component" value="Unassembled WGS sequence"/>
</dbReference>
<evidence type="ECO:0000256" key="1">
    <source>
        <dbReference type="ARBA" id="ARBA00001400"/>
    </source>
</evidence>
<evidence type="ECO:0000313" key="14">
    <source>
        <dbReference type="Proteomes" id="UP000180088"/>
    </source>
</evidence>
<feature type="domain" description="Uracil-DNA glycosylase-like" evidence="12">
    <location>
        <begin position="132"/>
        <end position="279"/>
    </location>
</feature>
<dbReference type="InterPro" id="IPR036895">
    <property type="entry name" value="Uracil-DNA_glycosylase-like_sf"/>
</dbReference>
<dbReference type="GO" id="GO:0006281">
    <property type="term" value="P:DNA repair"/>
    <property type="evidence" value="ECO:0007669"/>
    <property type="project" value="UniProtKB-KW"/>
</dbReference>
<dbReference type="InterPro" id="IPR051536">
    <property type="entry name" value="UDG_Type-4/5"/>
</dbReference>
<dbReference type="CDD" id="cd10030">
    <property type="entry name" value="UDG-F4_TTUDGA_SPO1dp_like"/>
    <property type="match status" value="1"/>
</dbReference>
<evidence type="ECO:0000256" key="9">
    <source>
        <dbReference type="ARBA" id="ARBA00023004"/>
    </source>
</evidence>
<dbReference type="STRING" id="1903179.BI347_06435"/>
<dbReference type="NCBIfam" id="TIGR00758">
    <property type="entry name" value="UDG_fam4"/>
    <property type="match status" value="1"/>
</dbReference>
<evidence type="ECO:0000259" key="12">
    <source>
        <dbReference type="SMART" id="SM00986"/>
    </source>
</evidence>
<dbReference type="PANTHER" id="PTHR33693:SF1">
    <property type="entry name" value="TYPE-4 URACIL-DNA GLYCOSYLASE"/>
    <property type="match status" value="1"/>
</dbReference>
<keyword evidence="6" id="KW-0479">Metal-binding</keyword>
<keyword evidence="11" id="KW-0234">DNA repair</keyword>
<evidence type="ECO:0000256" key="6">
    <source>
        <dbReference type="ARBA" id="ARBA00022723"/>
    </source>
</evidence>
<dbReference type="InterPro" id="IPR005122">
    <property type="entry name" value="Uracil-DNA_glycosylase-like"/>
</dbReference>
<proteinExistence type="inferred from homology"/>
<gene>
    <name evidence="13" type="ORF">BI347_06435</name>
</gene>
<dbReference type="OrthoDB" id="5290748at2"/>
<keyword evidence="9" id="KW-0408">Iron</keyword>
<comment type="caution">
    <text evidence="13">The sequence shown here is derived from an EMBL/GenBank/DDBJ whole genome shotgun (WGS) entry which is preliminary data.</text>
</comment>
<keyword evidence="10" id="KW-0411">Iron-sulfur</keyword>
<dbReference type="GO" id="GO:0051539">
    <property type="term" value="F:4 iron, 4 sulfur cluster binding"/>
    <property type="evidence" value="ECO:0007669"/>
    <property type="project" value="UniProtKB-KW"/>
</dbReference>
<dbReference type="SMART" id="SM00986">
    <property type="entry name" value="UDG"/>
    <property type="match status" value="1"/>
</dbReference>
<evidence type="ECO:0000256" key="10">
    <source>
        <dbReference type="ARBA" id="ARBA00023014"/>
    </source>
</evidence>
<dbReference type="GO" id="GO:0046872">
    <property type="term" value="F:metal ion binding"/>
    <property type="evidence" value="ECO:0007669"/>
    <property type="project" value="UniProtKB-KW"/>
</dbReference>
<organism evidence="13 14">
    <name type="scientific">Chromobacterium sphagni</name>
    <dbReference type="NCBI Taxonomy" id="1903179"/>
    <lineage>
        <taxon>Bacteria</taxon>
        <taxon>Pseudomonadati</taxon>
        <taxon>Pseudomonadota</taxon>
        <taxon>Betaproteobacteria</taxon>
        <taxon>Neisseriales</taxon>
        <taxon>Chromobacteriaceae</taxon>
        <taxon>Chromobacterium</taxon>
    </lineage>
</organism>
<dbReference type="Gene3D" id="3.40.470.10">
    <property type="entry name" value="Uracil-DNA glycosylase-like domain"/>
    <property type="match status" value="1"/>
</dbReference>
<evidence type="ECO:0000256" key="11">
    <source>
        <dbReference type="ARBA" id="ARBA00023204"/>
    </source>
</evidence>
<dbReference type="InterPro" id="IPR005273">
    <property type="entry name" value="Ura-DNA_glyco_family4"/>
</dbReference>
<keyword evidence="8" id="KW-0378">Hydrolase</keyword>
<dbReference type="RefSeq" id="WP_071115533.1">
    <property type="nucleotide sequence ID" value="NZ_MKCS01000001.1"/>
</dbReference>
<dbReference type="EC" id="3.2.2.27" evidence="3"/>
<sequence length="291" mass="31829">MSRNSLLQQTMGLGPAWQPRDSWFEQHPAILLQAKIAADAATDAGITPASPQAMQDAMDAEPIAIQLATADAAPAPLPVMPPSPEPSPLAASVATAIVQARPEQTLDWPQLERQVADCQRCRLCETRTQTVFGRGNPKARWLLIGEAPGEQEDRQGLPFVGKAGQLLDNMLAATGLDREQDVYIANVLKCRPPGNRNPAPDEIAACHGYLQQQIHHIQPTLILALGRFAAQTLLQTEESIGRLRGQVHRYQDVPMVVSYHPAYLLRNQPDKAKAWQDLLLAKRVFEQAGGN</sequence>
<accession>A0A1S1X1B6</accession>
<evidence type="ECO:0000256" key="5">
    <source>
        <dbReference type="ARBA" id="ARBA00022485"/>
    </source>
</evidence>
<keyword evidence="5" id="KW-0004">4Fe-4S</keyword>
<evidence type="ECO:0000256" key="3">
    <source>
        <dbReference type="ARBA" id="ARBA00012030"/>
    </source>
</evidence>